<name>A0A212LDU7_9HYPH</name>
<feature type="compositionally biased region" description="Basic residues" evidence="1">
    <location>
        <begin position="127"/>
        <end position="139"/>
    </location>
</feature>
<reference evidence="2" key="1">
    <citation type="submission" date="2016-08" db="EMBL/GenBank/DDBJ databases">
        <authorList>
            <person name="Seilhamer J.J."/>
        </authorList>
    </citation>
    <scope>NUCLEOTIDE SEQUENCE</scope>
    <source>
        <strain evidence="2">86</strain>
    </source>
</reference>
<dbReference type="AlphaFoldDB" id="A0A212LDU7"/>
<gene>
    <name evidence="2" type="ORF">KL86PLE_30193</name>
</gene>
<sequence length="159" mass="17769">MEIRMSSPGPRAAACRALLEGAQQRVSARGDLLRQLGNQPGHAFLAETLDKRRQGGEQSGVGNRVDGNAVVVGIVEGALHVRHGPMLEIIAHRGLDRLKQFVPHIRHRPHPHLLESVRSTKAAADPHHRRAPHYHRSAKTQRQPLKSVNEFEEMRLTNR</sequence>
<evidence type="ECO:0000256" key="1">
    <source>
        <dbReference type="SAM" id="MobiDB-lite"/>
    </source>
</evidence>
<organism evidence="2">
    <name type="scientific">uncultured Pleomorphomonas sp</name>
    <dbReference type="NCBI Taxonomy" id="442121"/>
    <lineage>
        <taxon>Bacteria</taxon>
        <taxon>Pseudomonadati</taxon>
        <taxon>Pseudomonadota</taxon>
        <taxon>Alphaproteobacteria</taxon>
        <taxon>Hyphomicrobiales</taxon>
        <taxon>Pleomorphomonadaceae</taxon>
        <taxon>Pleomorphomonas</taxon>
        <taxon>environmental samples</taxon>
    </lineage>
</organism>
<evidence type="ECO:0000313" key="2">
    <source>
        <dbReference type="EMBL" id="SCM75746.1"/>
    </source>
</evidence>
<feature type="region of interest" description="Disordered" evidence="1">
    <location>
        <begin position="122"/>
        <end position="159"/>
    </location>
</feature>
<dbReference type="EMBL" id="FMJD01000007">
    <property type="protein sequence ID" value="SCM75746.1"/>
    <property type="molecule type" value="Genomic_DNA"/>
</dbReference>
<accession>A0A212LDU7</accession>
<protein>
    <submittedName>
        <fullName evidence="2">Uncharacterized protein</fullName>
    </submittedName>
</protein>
<proteinExistence type="predicted"/>